<dbReference type="AlphaFoldDB" id="A0A1E3I652"/>
<evidence type="ECO:0000313" key="1">
    <source>
        <dbReference type="EMBL" id="ODN83281.1"/>
    </source>
</evidence>
<keyword evidence="2" id="KW-1185">Reference proteome</keyword>
<gene>
    <name evidence="1" type="ORF">L202_01452</name>
</gene>
<comment type="caution">
    <text evidence="1">The sequence shown here is derived from an EMBL/GenBank/DDBJ whole genome shotgun (WGS) entry which is preliminary data.</text>
</comment>
<sequence length="406" mass="45738">MRLPPELMLLVAKQHQSQHAFGTLSSLLRTSSGIYDLVAPLLYRNLFIMTDNAHKIFVSLEPHKFGEVITEENDEQKERELRDEIRDEWTLWPSVPIKLPSDLAPFPSLTSSSYISSPATHRRKLALLAHTRSLALLSLPTPPESKILLPLFPARSPVPLPLMPNLAQVTLEDEFIVQAGDHLSRHWAGPQRTSTPVPRHPFIDFLLLSTPPRLDALTFHFPLLTPALKQAFNDLREGPEDVVKRCTVGGTRHRRMQHEWSLFKEEILGMGLMPLTFHWKGERVYMDGVTCSAVPMPRKGVVTIKYDPCSCRCEDKVEGEPARDCANHVDAQKRTGQILETIKPTYDAVFAASADDIEQWVFIDVEDVEGGGGDDGVESQVRRTLGDIERSSRVVFSSLKEKTRSE</sequence>
<dbReference type="GeneID" id="30152761"/>
<proteinExistence type="predicted"/>
<organism evidence="1 2">
    <name type="scientific">Cryptococcus amylolentus CBS 6039</name>
    <dbReference type="NCBI Taxonomy" id="1295533"/>
    <lineage>
        <taxon>Eukaryota</taxon>
        <taxon>Fungi</taxon>
        <taxon>Dikarya</taxon>
        <taxon>Basidiomycota</taxon>
        <taxon>Agaricomycotina</taxon>
        <taxon>Tremellomycetes</taxon>
        <taxon>Tremellales</taxon>
        <taxon>Cryptococcaceae</taxon>
        <taxon>Cryptococcus</taxon>
    </lineage>
</organism>
<protein>
    <submittedName>
        <fullName evidence="1">Uncharacterized protein</fullName>
    </submittedName>
</protein>
<dbReference type="EMBL" id="AWGJ01000002">
    <property type="protein sequence ID" value="ODN83281.1"/>
    <property type="molecule type" value="Genomic_DNA"/>
</dbReference>
<name>A0A1E3I652_9TREE</name>
<dbReference type="RefSeq" id="XP_018997281.1">
    <property type="nucleotide sequence ID" value="XM_019134854.1"/>
</dbReference>
<accession>A0A1E3I652</accession>
<dbReference type="Proteomes" id="UP000094065">
    <property type="component" value="Unassembled WGS sequence"/>
</dbReference>
<reference evidence="1 2" key="1">
    <citation type="submission" date="2016-06" db="EMBL/GenBank/DDBJ databases">
        <title>Evolution of pathogenesis and genome organization in the Tremellales.</title>
        <authorList>
            <person name="Cuomo C."/>
            <person name="Litvintseva A."/>
            <person name="Heitman J."/>
            <person name="Chen Y."/>
            <person name="Sun S."/>
            <person name="Springer D."/>
            <person name="Dromer F."/>
            <person name="Young S."/>
            <person name="Zeng Q."/>
            <person name="Chapman S."/>
            <person name="Gujja S."/>
            <person name="Saif S."/>
            <person name="Birren B."/>
        </authorList>
    </citation>
    <scope>NUCLEOTIDE SEQUENCE [LARGE SCALE GENOMIC DNA]</scope>
    <source>
        <strain evidence="1 2">CBS 6039</strain>
    </source>
</reference>
<evidence type="ECO:0000313" key="2">
    <source>
        <dbReference type="Proteomes" id="UP000094065"/>
    </source>
</evidence>
<dbReference type="OrthoDB" id="10295317at2759"/>